<proteinExistence type="predicted"/>
<accession>A0AAD5YRZ7</accession>
<organism evidence="2 3">
    <name type="scientific">Leucocoprinus birnbaumii</name>
    <dbReference type="NCBI Taxonomy" id="56174"/>
    <lineage>
        <taxon>Eukaryota</taxon>
        <taxon>Fungi</taxon>
        <taxon>Dikarya</taxon>
        <taxon>Basidiomycota</taxon>
        <taxon>Agaricomycotina</taxon>
        <taxon>Agaricomycetes</taxon>
        <taxon>Agaricomycetidae</taxon>
        <taxon>Agaricales</taxon>
        <taxon>Agaricineae</taxon>
        <taxon>Agaricaceae</taxon>
        <taxon>Leucocoprinus</taxon>
    </lineage>
</organism>
<name>A0AAD5YRZ7_9AGAR</name>
<dbReference type="Proteomes" id="UP001213000">
    <property type="component" value="Unassembled WGS sequence"/>
</dbReference>
<comment type="caution">
    <text evidence="2">The sequence shown here is derived from an EMBL/GenBank/DDBJ whole genome shotgun (WGS) entry which is preliminary data.</text>
</comment>
<keyword evidence="3" id="KW-1185">Reference proteome</keyword>
<feature type="region of interest" description="Disordered" evidence="1">
    <location>
        <begin position="279"/>
        <end position="298"/>
    </location>
</feature>
<evidence type="ECO:0000313" key="3">
    <source>
        <dbReference type="Proteomes" id="UP001213000"/>
    </source>
</evidence>
<protein>
    <submittedName>
        <fullName evidence="2">Uncharacterized protein</fullName>
    </submittedName>
</protein>
<sequence>MDESQPLVVSYLKLPPDEQAFFRIHDLFKAIMDKLNHLALVIRTAQDINSSEEVKKYFRGLQEVAHDECSKVTDVTLSCMRYARAMVELVDLIGSQSDHLLSHSGNGSSLQKIRIAAVKCHEIVEQCDIAMQGMDRFRQEIPATVQRITAVVNRDDSERAEIVFTDENSRVVNDLIQVLRDSPAIFREIQQHFQEAESHLRNIKDFETGRPSDHELKIMHQRWSGLWTTLEELHEGFPRLLGPISMGPTIYKFSSLSQASQSPGTKTLGHSDTATPAARKAITDSSSPNAIPSPEPVAEMANERTSWWRLIAA</sequence>
<reference evidence="2" key="1">
    <citation type="submission" date="2022-07" db="EMBL/GenBank/DDBJ databases">
        <title>Genome Sequence of Leucocoprinus birnbaumii.</title>
        <authorList>
            <person name="Buettner E."/>
        </authorList>
    </citation>
    <scope>NUCLEOTIDE SEQUENCE</scope>
    <source>
        <strain evidence="2">VT141</strain>
    </source>
</reference>
<evidence type="ECO:0000256" key="1">
    <source>
        <dbReference type="SAM" id="MobiDB-lite"/>
    </source>
</evidence>
<gene>
    <name evidence="2" type="ORF">NP233_g4299</name>
</gene>
<evidence type="ECO:0000313" key="2">
    <source>
        <dbReference type="EMBL" id="KAJ3570595.1"/>
    </source>
</evidence>
<dbReference type="EMBL" id="JANIEX010000229">
    <property type="protein sequence ID" value="KAJ3570595.1"/>
    <property type="molecule type" value="Genomic_DNA"/>
</dbReference>
<dbReference type="AlphaFoldDB" id="A0AAD5YRZ7"/>